<feature type="compositionally biased region" description="Basic and acidic residues" evidence="1">
    <location>
        <begin position="1"/>
        <end position="16"/>
    </location>
</feature>
<evidence type="ECO:0000256" key="1">
    <source>
        <dbReference type="SAM" id="MobiDB-lite"/>
    </source>
</evidence>
<protein>
    <submittedName>
        <fullName evidence="2">Uncharacterized protein</fullName>
    </submittedName>
</protein>
<dbReference type="RefSeq" id="WP_162837746.1">
    <property type="nucleotide sequence ID" value="NZ_BJOL01000003.1"/>
</dbReference>
<evidence type="ECO:0000313" key="3">
    <source>
        <dbReference type="Proteomes" id="UP000319498"/>
    </source>
</evidence>
<accession>A0ABQ0SZ75</accession>
<keyword evidence="3" id="KW-1185">Reference proteome</keyword>
<dbReference type="Proteomes" id="UP000319498">
    <property type="component" value="Unassembled WGS sequence"/>
</dbReference>
<name>A0ABQ0SZ75_9BACL</name>
<sequence length="52" mass="5867">MDMPKNLKDNHSKQDEEGQVIQSLQDTTGSGDEEQAIESWGWSNNTETVRDS</sequence>
<feature type="region of interest" description="Disordered" evidence="1">
    <location>
        <begin position="1"/>
        <end position="52"/>
    </location>
</feature>
<comment type="caution">
    <text evidence="2">The sequence shown here is derived from an EMBL/GenBank/DDBJ whole genome shotgun (WGS) entry which is preliminary data.</text>
</comment>
<dbReference type="GeneID" id="87589180"/>
<gene>
    <name evidence="2" type="ORF">BFO01nite_05200</name>
</gene>
<evidence type="ECO:0000313" key="2">
    <source>
        <dbReference type="EMBL" id="GED56388.1"/>
    </source>
</evidence>
<feature type="compositionally biased region" description="Polar residues" evidence="1">
    <location>
        <begin position="20"/>
        <end position="30"/>
    </location>
</feature>
<dbReference type="EMBL" id="BJOL01000003">
    <property type="protein sequence ID" value="GED56388.1"/>
    <property type="molecule type" value="Genomic_DNA"/>
</dbReference>
<feature type="compositionally biased region" description="Polar residues" evidence="1">
    <location>
        <begin position="41"/>
        <end position="52"/>
    </location>
</feature>
<reference evidence="2 3" key="1">
    <citation type="submission" date="2019-06" db="EMBL/GenBank/DDBJ databases">
        <title>Whole genome shotgun sequence of Brevibacillus formosus NBRC 15716.</title>
        <authorList>
            <person name="Hosoyama A."/>
            <person name="Uohara A."/>
            <person name="Ohji S."/>
            <person name="Ichikawa N."/>
        </authorList>
    </citation>
    <scope>NUCLEOTIDE SEQUENCE [LARGE SCALE GENOMIC DNA]</scope>
    <source>
        <strain evidence="2 3">NBRC 15716</strain>
    </source>
</reference>
<organism evidence="2 3">
    <name type="scientific">Brevibacillus formosus</name>
    <dbReference type="NCBI Taxonomy" id="54913"/>
    <lineage>
        <taxon>Bacteria</taxon>
        <taxon>Bacillati</taxon>
        <taxon>Bacillota</taxon>
        <taxon>Bacilli</taxon>
        <taxon>Bacillales</taxon>
        <taxon>Paenibacillaceae</taxon>
        <taxon>Brevibacillus</taxon>
    </lineage>
</organism>
<proteinExistence type="predicted"/>